<accession>A0AAD5IF42</accession>
<proteinExistence type="predicted"/>
<dbReference type="AlphaFoldDB" id="A0AAD5IF42"/>
<reference evidence="2" key="2">
    <citation type="submission" date="2023-02" db="EMBL/GenBank/DDBJ databases">
        <authorList>
            <person name="Swenson N.G."/>
            <person name="Wegrzyn J.L."/>
            <person name="Mcevoy S.L."/>
        </authorList>
    </citation>
    <scope>NUCLEOTIDE SEQUENCE</scope>
    <source>
        <strain evidence="2">91603</strain>
        <tissue evidence="2">Leaf</tissue>
    </source>
</reference>
<dbReference type="Gene3D" id="3.50.30.30">
    <property type="match status" value="1"/>
</dbReference>
<comment type="caution">
    <text evidence="2">The sequence shown here is derived from an EMBL/GenBank/DDBJ whole genome shotgun (WGS) entry which is preliminary data.</text>
</comment>
<dbReference type="PANTHER" id="PTHR34276">
    <property type="entry name" value="MINI-RIBONUCLEASE 3"/>
    <property type="match status" value="1"/>
</dbReference>
<dbReference type="Proteomes" id="UP001064489">
    <property type="component" value="Chromosome 2"/>
</dbReference>
<gene>
    <name evidence="2" type="ORF">LWI28_019170</name>
</gene>
<organism evidence="2 3">
    <name type="scientific">Acer negundo</name>
    <name type="common">Box elder</name>
    <dbReference type="NCBI Taxonomy" id="4023"/>
    <lineage>
        <taxon>Eukaryota</taxon>
        <taxon>Viridiplantae</taxon>
        <taxon>Streptophyta</taxon>
        <taxon>Embryophyta</taxon>
        <taxon>Tracheophyta</taxon>
        <taxon>Spermatophyta</taxon>
        <taxon>Magnoliopsida</taxon>
        <taxon>eudicotyledons</taxon>
        <taxon>Gunneridae</taxon>
        <taxon>Pentapetalae</taxon>
        <taxon>rosids</taxon>
        <taxon>malvids</taxon>
        <taxon>Sapindales</taxon>
        <taxon>Sapindaceae</taxon>
        <taxon>Hippocastanoideae</taxon>
        <taxon>Acereae</taxon>
        <taxon>Acer</taxon>
    </lineage>
</organism>
<dbReference type="PANTHER" id="PTHR34276:SF1">
    <property type="entry name" value="MINI-RIBONUCLEASE 3"/>
    <property type="match status" value="1"/>
</dbReference>
<dbReference type="Gene3D" id="2.60.40.2310">
    <property type="match status" value="1"/>
</dbReference>
<reference evidence="2" key="1">
    <citation type="journal article" date="2022" name="Plant J.">
        <title>Strategies of tolerance reflected in two North American maple genomes.</title>
        <authorList>
            <person name="McEvoy S.L."/>
            <person name="Sezen U.U."/>
            <person name="Trouern-Trend A."/>
            <person name="McMahon S.M."/>
            <person name="Schaberg P.G."/>
            <person name="Yang J."/>
            <person name="Wegrzyn J.L."/>
            <person name="Swenson N.G."/>
        </authorList>
    </citation>
    <scope>NUCLEOTIDE SEQUENCE</scope>
    <source>
        <strain evidence="2">91603</strain>
    </source>
</reference>
<evidence type="ECO:0000313" key="2">
    <source>
        <dbReference type="EMBL" id="KAI9161630.1"/>
    </source>
</evidence>
<dbReference type="CDD" id="cd02120">
    <property type="entry name" value="PA_subtilisin_like"/>
    <property type="match status" value="1"/>
</dbReference>
<dbReference type="InterPro" id="IPR041469">
    <property type="entry name" value="Subtilisin-like_FN3"/>
</dbReference>
<keyword evidence="3" id="KW-1185">Reference proteome</keyword>
<evidence type="ECO:0000259" key="1">
    <source>
        <dbReference type="Pfam" id="PF17766"/>
    </source>
</evidence>
<dbReference type="Pfam" id="PF17766">
    <property type="entry name" value="fn3_6"/>
    <property type="match status" value="1"/>
</dbReference>
<dbReference type="EMBL" id="JAJSOW010000106">
    <property type="protein sequence ID" value="KAI9161630.1"/>
    <property type="molecule type" value="Genomic_DNA"/>
</dbReference>
<feature type="domain" description="Subtilisin-like protease fibronectin type-III" evidence="1">
    <location>
        <begin position="156"/>
        <end position="254"/>
    </location>
</feature>
<sequence>MCNASALGQNEVVRKVVLCDNITKIDVSDQMEKVERAGPYAGIFLVDMSDLQPDDFIIPSLILDTASGTLVRKYVTEDSKAKVKGMRFMLTKLGTSSGLLFIKRTGSNQPIRLQELMFWQQSRLFGPFIEIGKYKLAMMKRILRPSQWNCSQESTDLNYPSFMAIFNNETVRKFSRVVTNVGDEEVVYHANLKLPTGMKITIEPSTLTFTWKYQKQNFVLSIETDKEAPAVKANLDESYVGYGIWLPNAPKVQKPRSVFNAAALAYIGDCIYESERRGRPKGLKNKIRPEIRRMLGKTTLHYVHARFKEAKSVLTEVVMLNPCLPDMYHTLGLVYDTIDKC</sequence>
<evidence type="ECO:0000313" key="3">
    <source>
        <dbReference type="Proteomes" id="UP001064489"/>
    </source>
</evidence>
<protein>
    <recommendedName>
        <fullName evidence="1">Subtilisin-like protease fibronectin type-III domain-containing protein</fullName>
    </recommendedName>
</protein>
<name>A0AAD5IF42_ACENE</name>